<accession>A0A7Y9ZDI5</accession>
<dbReference type="Gene3D" id="3.30.1490.480">
    <property type="entry name" value="Endolytic murein transglycosylase"/>
    <property type="match status" value="1"/>
</dbReference>
<comment type="subcellular location">
    <subcellularLocation>
        <location evidence="7">Cell membrane</location>
        <topology evidence="7">Single-pass membrane protein</topology>
    </subcellularLocation>
</comment>
<dbReference type="InterPro" id="IPR003770">
    <property type="entry name" value="MLTG-like"/>
</dbReference>
<evidence type="ECO:0000313" key="9">
    <source>
        <dbReference type="Proteomes" id="UP000547973"/>
    </source>
</evidence>
<keyword evidence="4 7" id="KW-0472">Membrane</keyword>
<dbReference type="EMBL" id="JACBZO010000001">
    <property type="protein sequence ID" value="NYI41351.1"/>
    <property type="molecule type" value="Genomic_DNA"/>
</dbReference>
<dbReference type="GO" id="GO:0009252">
    <property type="term" value="P:peptidoglycan biosynthetic process"/>
    <property type="evidence" value="ECO:0007669"/>
    <property type="project" value="UniProtKB-UniRule"/>
</dbReference>
<evidence type="ECO:0000313" key="8">
    <source>
        <dbReference type="EMBL" id="NYI41351.1"/>
    </source>
</evidence>
<dbReference type="PANTHER" id="PTHR30518:SF2">
    <property type="entry name" value="ENDOLYTIC MUREIN TRANSGLYCOSYLASE"/>
    <property type="match status" value="1"/>
</dbReference>
<keyword evidence="3 7" id="KW-1133">Transmembrane helix</keyword>
<evidence type="ECO:0000256" key="1">
    <source>
        <dbReference type="ARBA" id="ARBA00022475"/>
    </source>
</evidence>
<comment type="similarity">
    <text evidence="7">Belongs to the transglycosylase MltG family.</text>
</comment>
<dbReference type="RefSeq" id="WP_179397759.1">
    <property type="nucleotide sequence ID" value="NZ_JACBZO010000001.1"/>
</dbReference>
<feature type="transmembrane region" description="Helical" evidence="7">
    <location>
        <begin position="32"/>
        <end position="51"/>
    </location>
</feature>
<keyword evidence="2 7" id="KW-0812">Transmembrane</keyword>
<keyword evidence="1 7" id="KW-1003">Cell membrane</keyword>
<comment type="catalytic activity">
    <reaction evidence="7">
        <text>a peptidoglycan chain = a peptidoglycan chain with N-acetyl-1,6-anhydromuramyl-[peptide] at the reducing end + a peptidoglycan chain with N-acetylglucosamine at the non-reducing end.</text>
        <dbReference type="EC" id="4.2.2.29"/>
    </reaction>
</comment>
<evidence type="ECO:0000256" key="6">
    <source>
        <dbReference type="ARBA" id="ARBA00023316"/>
    </source>
</evidence>
<evidence type="ECO:0000256" key="4">
    <source>
        <dbReference type="ARBA" id="ARBA00023136"/>
    </source>
</evidence>
<dbReference type="HAMAP" id="MF_02065">
    <property type="entry name" value="MltG"/>
    <property type="match status" value="1"/>
</dbReference>
<keyword evidence="9" id="KW-1185">Reference proteome</keyword>
<dbReference type="GO" id="GO:0071555">
    <property type="term" value="P:cell wall organization"/>
    <property type="evidence" value="ECO:0007669"/>
    <property type="project" value="UniProtKB-KW"/>
</dbReference>
<feature type="site" description="Important for catalytic activity" evidence="7">
    <location>
        <position position="251"/>
    </location>
</feature>
<evidence type="ECO:0000256" key="7">
    <source>
        <dbReference type="HAMAP-Rule" id="MF_02065"/>
    </source>
</evidence>
<dbReference type="Proteomes" id="UP000547973">
    <property type="component" value="Unassembled WGS sequence"/>
</dbReference>
<reference evidence="8 9" key="1">
    <citation type="submission" date="2020-07" db="EMBL/GenBank/DDBJ databases">
        <title>Sequencing the genomes of 1000 actinobacteria strains.</title>
        <authorList>
            <person name="Klenk H.-P."/>
        </authorList>
    </citation>
    <scope>NUCLEOTIDE SEQUENCE [LARGE SCALE GENOMIC DNA]</scope>
    <source>
        <strain evidence="8 9">DSM 19970</strain>
    </source>
</reference>
<dbReference type="EC" id="4.2.2.29" evidence="7"/>
<gene>
    <name evidence="7" type="primary">mltG</name>
    <name evidence="8" type="ORF">BKA03_001470</name>
</gene>
<dbReference type="Pfam" id="PF02618">
    <property type="entry name" value="YceG"/>
    <property type="match status" value="1"/>
</dbReference>
<dbReference type="CDD" id="cd08010">
    <property type="entry name" value="MltG_like"/>
    <property type="match status" value="1"/>
</dbReference>
<evidence type="ECO:0000256" key="2">
    <source>
        <dbReference type="ARBA" id="ARBA00022692"/>
    </source>
</evidence>
<keyword evidence="6 7" id="KW-0961">Cell wall biogenesis/degradation</keyword>
<comment type="caution">
    <text evidence="8">The sequence shown here is derived from an EMBL/GenBank/DDBJ whole genome shotgun (WGS) entry which is preliminary data.</text>
</comment>
<dbReference type="GO" id="GO:0008932">
    <property type="term" value="F:lytic endotransglycosylase activity"/>
    <property type="evidence" value="ECO:0007669"/>
    <property type="project" value="UniProtKB-UniRule"/>
</dbReference>
<protein>
    <recommendedName>
        <fullName evidence="7">Endolytic murein transglycosylase</fullName>
        <ecNumber evidence="7">4.2.2.29</ecNumber>
    </recommendedName>
    <alternativeName>
        <fullName evidence="7">Peptidoglycan lytic transglycosylase</fullName>
    </alternativeName>
    <alternativeName>
        <fullName evidence="7">Peptidoglycan polymerization terminase</fullName>
    </alternativeName>
</protein>
<dbReference type="GO" id="GO:0005886">
    <property type="term" value="C:plasma membrane"/>
    <property type="evidence" value="ECO:0007669"/>
    <property type="project" value="UniProtKB-SubCell"/>
</dbReference>
<comment type="function">
    <text evidence="7">Functions as a peptidoglycan terminase that cleaves nascent peptidoglycan strands endolytically to terminate their elongation.</text>
</comment>
<proteinExistence type="inferred from homology"/>
<dbReference type="PANTHER" id="PTHR30518">
    <property type="entry name" value="ENDOLYTIC MUREIN TRANSGLYCOSYLASE"/>
    <property type="match status" value="1"/>
</dbReference>
<dbReference type="AlphaFoldDB" id="A0A7Y9ZDI5"/>
<organism evidence="8 9">
    <name type="scientific">Demequina lutea</name>
    <dbReference type="NCBI Taxonomy" id="431489"/>
    <lineage>
        <taxon>Bacteria</taxon>
        <taxon>Bacillati</taxon>
        <taxon>Actinomycetota</taxon>
        <taxon>Actinomycetes</taxon>
        <taxon>Micrococcales</taxon>
        <taxon>Demequinaceae</taxon>
        <taxon>Demequina</taxon>
    </lineage>
</organism>
<sequence length="376" mass="40547">MTDLFEAEVTTTTSLDLRRLQRQQRRANRRKWLLVFVSVGLVLVAIAGSIAKNYWDTTFVSNTTVAQDYTTAGQGTVQVIINPGDTGAMIATTLYNQGVTASREAFLEAAAKNPDSAGIKPGYYLLQREMKADYALAALLDPTNKELRTITIPEGHTVDYYYQKIVDVTGKDLATVKAAAKDTAALGLPPEANGNLEGWLFPSTYEFNPGVTPAQALSTMIAETIKQLDAQHVAAADREKILTVASLVEREAKLPVDRPLIAGVIYNRLAKNMKLELDSTVKFVAPSPGPFTTNADRATDSPYNTYMYTGLPPGPIAGPGAASIAAAVTPAQNDYLFFVTVNLDTGETAYAATLPEHLKNVQKMNAWIAAQPKATG</sequence>
<name>A0A7Y9ZDI5_9MICO</name>
<keyword evidence="5 7" id="KW-0456">Lyase</keyword>
<evidence type="ECO:0000256" key="5">
    <source>
        <dbReference type="ARBA" id="ARBA00023239"/>
    </source>
</evidence>
<evidence type="ECO:0000256" key="3">
    <source>
        <dbReference type="ARBA" id="ARBA00022989"/>
    </source>
</evidence>
<dbReference type="NCBIfam" id="TIGR00247">
    <property type="entry name" value="endolytic transglycosylase MltG"/>
    <property type="match status" value="1"/>
</dbReference>